<dbReference type="OrthoDB" id="382379at2759"/>
<dbReference type="AlphaFoldDB" id="A0A1J1H538"/>
<protein>
    <submittedName>
        <fullName evidence="1">Uncharacterized protein</fullName>
    </submittedName>
</protein>
<dbReference type="KEGG" id="prel:PRELSG_0405500"/>
<reference evidence="1 2" key="1">
    <citation type="submission" date="2015-04" db="EMBL/GenBank/DDBJ databases">
        <authorList>
            <consortium name="Pathogen Informatics"/>
        </authorList>
    </citation>
    <scope>NUCLEOTIDE SEQUENCE [LARGE SCALE GENOMIC DNA]</scope>
    <source>
        <strain evidence="1 2">SGS1</strain>
    </source>
</reference>
<accession>A0A1J1H538</accession>
<organism evidence="1 2">
    <name type="scientific">Plasmodium relictum</name>
    <dbReference type="NCBI Taxonomy" id="85471"/>
    <lineage>
        <taxon>Eukaryota</taxon>
        <taxon>Sar</taxon>
        <taxon>Alveolata</taxon>
        <taxon>Apicomplexa</taxon>
        <taxon>Aconoidasida</taxon>
        <taxon>Haemosporida</taxon>
        <taxon>Plasmodiidae</taxon>
        <taxon>Plasmodium</taxon>
        <taxon>Plasmodium (Haemamoeba)</taxon>
    </lineage>
</organism>
<evidence type="ECO:0000313" key="1">
    <source>
        <dbReference type="EMBL" id="CRG98705.1"/>
    </source>
</evidence>
<gene>
    <name evidence="1" type="ORF">PRELSG_0405500</name>
</gene>
<keyword evidence="2" id="KW-1185">Reference proteome</keyword>
<proteinExistence type="predicted"/>
<dbReference type="Proteomes" id="UP000220158">
    <property type="component" value="Chromosome 4"/>
</dbReference>
<dbReference type="GeneID" id="39734805"/>
<evidence type="ECO:0000313" key="2">
    <source>
        <dbReference type="Proteomes" id="UP000220158"/>
    </source>
</evidence>
<dbReference type="RefSeq" id="XP_028531714.1">
    <property type="nucleotide sequence ID" value="XM_028680193.1"/>
</dbReference>
<sequence length="294" mass="34718">MINYSGKFYINLILLNKKIKNSFNRMFSSNSIFHHKTDLIKINEEINNLEEALIRRISKMNNTALAYSCEDINKNKINNPHLWELIYKRTREISNSFVISELVVMFHAYCKSISFDPNFINLINLFWNLLENKLCDLDYLSLIALYVCAEKTKNSQKKKEIGNLLLECIFSGCENIKLKEEGLMIILKILCNYKKKIDEKHIKNICNIIQKVDVKEIRNTFLCMQFFLKYKEFDEPFIIILKKIQSLLIFKNVNPYLVLKHLYFISNINNPIILQEVKNTLSIIYLSHNINNGQ</sequence>
<name>A0A1J1H538_PLARL</name>
<dbReference type="EMBL" id="LN835299">
    <property type="protein sequence ID" value="CRG98705.1"/>
    <property type="molecule type" value="Genomic_DNA"/>
</dbReference>
<dbReference type="VEuPathDB" id="PlasmoDB:PRELSG_0405500"/>